<gene>
    <name evidence="1" type="ORF">GN330_22755</name>
</gene>
<proteinExistence type="predicted"/>
<evidence type="ECO:0000313" key="1">
    <source>
        <dbReference type="EMBL" id="MVB00071.1"/>
    </source>
</evidence>
<comment type="caution">
    <text evidence="1">The sequence shown here is derived from an EMBL/GenBank/DDBJ whole genome shotgun (WGS) entry which is preliminary data.</text>
</comment>
<keyword evidence="2" id="KW-1185">Reference proteome</keyword>
<accession>A0A844QQ26</accession>
<name>A0A844QQ26_9HYPH</name>
<organism evidence="1 2">
    <name type="scientific">Nitratireductor arenosus</name>
    <dbReference type="NCBI Taxonomy" id="2682096"/>
    <lineage>
        <taxon>Bacteria</taxon>
        <taxon>Pseudomonadati</taxon>
        <taxon>Pseudomonadota</taxon>
        <taxon>Alphaproteobacteria</taxon>
        <taxon>Hyphomicrobiales</taxon>
        <taxon>Phyllobacteriaceae</taxon>
        <taxon>Nitratireductor</taxon>
    </lineage>
</organism>
<dbReference type="RefSeq" id="WP_156715920.1">
    <property type="nucleotide sequence ID" value="NZ_WPHG01000010.1"/>
</dbReference>
<dbReference type="InterPro" id="IPR009414">
    <property type="entry name" value="DUF1064"/>
</dbReference>
<dbReference type="EMBL" id="WPHG01000010">
    <property type="protein sequence ID" value="MVB00071.1"/>
    <property type="molecule type" value="Genomic_DNA"/>
</dbReference>
<dbReference type="Proteomes" id="UP000463224">
    <property type="component" value="Unassembled WGS sequence"/>
</dbReference>
<evidence type="ECO:0000313" key="2">
    <source>
        <dbReference type="Proteomes" id="UP000463224"/>
    </source>
</evidence>
<dbReference type="Pfam" id="PF06356">
    <property type="entry name" value="DUF1064"/>
    <property type="match status" value="1"/>
</dbReference>
<reference evidence="1 2" key="1">
    <citation type="submission" date="2019-12" db="EMBL/GenBank/DDBJ databases">
        <title>Nitratireductor arenosus sp. nov., Isolated from sea sand, Jeju island, South Korea.</title>
        <authorList>
            <person name="Kim W."/>
        </authorList>
    </citation>
    <scope>NUCLEOTIDE SEQUENCE [LARGE SCALE GENOMIC DNA]</scope>
    <source>
        <strain evidence="1 2">CAU 1489</strain>
    </source>
</reference>
<dbReference type="AlphaFoldDB" id="A0A844QQ26"/>
<sequence>MRARRNKYGATKTTIDGITFASKKEANRYCELRLLQKAGEITHLELQPAFKLAIDGRPVLIRSRGFPNGRQAKYVADFAYWDGEKRVVEDAKGFRTDTYKLKKAIVEAMYPGLRVVEI</sequence>
<protein>
    <submittedName>
        <fullName evidence="1">DUF1064 domain-containing protein</fullName>
    </submittedName>
</protein>